<dbReference type="GO" id="GO:0006869">
    <property type="term" value="P:lipid transport"/>
    <property type="evidence" value="ECO:0007669"/>
    <property type="project" value="UniProtKB-KW"/>
</dbReference>
<evidence type="ECO:0000256" key="6">
    <source>
        <dbReference type="ARBA" id="ARBA00022824"/>
    </source>
</evidence>
<comment type="subcellular location">
    <subcellularLocation>
        <location evidence="1">Endoplasmic reticulum membrane</location>
        <topology evidence="1">Peripheral membrane protein</topology>
    </subcellularLocation>
    <subcellularLocation>
        <location evidence="2">Preautophagosomal structure membrane</location>
        <topology evidence="2">Peripheral membrane protein</topology>
    </subcellularLocation>
</comment>
<evidence type="ECO:0000256" key="2">
    <source>
        <dbReference type="ARBA" id="ARBA00004623"/>
    </source>
</evidence>
<evidence type="ECO:0000313" key="12">
    <source>
        <dbReference type="EMBL" id="CAD2196171.1"/>
    </source>
</evidence>
<dbReference type="GO" id="GO:0061709">
    <property type="term" value="P:reticulophagy"/>
    <property type="evidence" value="ECO:0007669"/>
    <property type="project" value="TreeGrafter"/>
</dbReference>
<gene>
    <name evidence="12" type="ORF">MENT_LOCUS49321</name>
</gene>
<keyword evidence="8" id="KW-0445">Lipid transport</keyword>
<evidence type="ECO:0000256" key="11">
    <source>
        <dbReference type="ARBA" id="ARBA00024615"/>
    </source>
</evidence>
<accession>A0A6V7XA11</accession>
<dbReference type="PANTHER" id="PTHR13190">
    <property type="entry name" value="AUTOPHAGY-RELATED 2, ISOFORM A"/>
    <property type="match status" value="1"/>
</dbReference>
<comment type="catalytic activity">
    <reaction evidence="11">
        <text>a 1,2-diacyl-sn-glycero-3-phosphoethanolamine(in) = a 1,2-diacyl-sn-glycero-3-phosphoethanolamine(out)</text>
        <dbReference type="Rhea" id="RHEA:38895"/>
        <dbReference type="ChEBI" id="CHEBI:64612"/>
    </reaction>
</comment>
<dbReference type="GO" id="GO:0061723">
    <property type="term" value="P:glycophagy"/>
    <property type="evidence" value="ECO:0007669"/>
    <property type="project" value="TreeGrafter"/>
</dbReference>
<dbReference type="GO" id="GO:0034727">
    <property type="term" value="P:piecemeal microautophagy of the nucleus"/>
    <property type="evidence" value="ECO:0007669"/>
    <property type="project" value="TreeGrafter"/>
</dbReference>
<evidence type="ECO:0000256" key="4">
    <source>
        <dbReference type="ARBA" id="ARBA00018070"/>
    </source>
</evidence>
<sequence>MLNFSIFSKPLCRFLIHRYMGQYLKTELTSDQLEVSLADGIATVQSVMLNTEYINEMLSSSGLGIFSLVDSYVRELSVSVPWKKLPSDSTIIRISGLQLTLEPLPDVNIPYTQDLVSSFIGSIASSMDLAKSFIVDEHLASGNVDSGGGIEQFATVIDHIIARIKFVFEDVVLRIESYNVDSGLCTGIEIQIDRMEFLDEVIDELITNNHVVTEQPDRRNDLNKLINVQGFRLYTDIWTPIRPQRLNTSQIISSDSEPDIDPMGNSSLNFQSCYSHFSSRSNSNTATRLPINSISPNPVLFAQLFSERHTIQIRTNNNGGSTNVASTSEDARFNNRIEIDVNLFSPLYALLTASQIDMLKSLFMSLLPKAKQPIQTTSNFTGGMPMKEEHFTRMMNQIQNEFVGGNTSYAPEKNSGAGFLYSTGTWSGINEPQFFDLSEQHDLPTFTDLKHGIRTPINQQRLASNSLHHDWKNINNSAKKNGRTDSSTSTLVDFRLDIFMISIRAPAALVIVAHHDPLNVDSLKEHNNDSTNINQLIQKNINEMAEKAEHFFKMAQSLKLDKATINEQKALLLDLYPNSHMRILAHKFYIKYNATNNMHVNSLEVKGSLKGCDIVEVLKPGEQQTRLVEFSNNTHNDSAISFRLLNSSEKPQQRDFSLFIEVGVCKLEIDPSIIDRFGTFFTSRPFFYDYKNQLMKQSVLNETSTLDHGILSDLFESDAQPISLSIICTLKKLLLIIRVPNIASPNSDCEMNDYRPCLHNEVLQLEIEGATIELPKSLLTDLQICGTVNLKCQTLKGSFIGDPAVLKCSQEQMNFLFVDTTNADKAMGNVQAVRLNFTYDLRDKSLSRALLLNSMNLSRSFPESVFNSTCATEKKIEGPFSTKDVFHFKDNSSKKKGVKGEEENPSQTLVKAGSRAELLEFAEDCRAFSNLVFDFTFANVNLALPSREFFHYLFNRYLFDLTHWRPKSSKFSSSKDGIIGTKQQFIECHSAFLPFRNSENDLESSSDEILDEANISDAESSKNKKRRLNAENNVGSHNFSIGIHFERARCLLQKDLTALTTSALNACECQLATELLNGDLFLVDGFKGSSNISYMFLTSSNAQIFHKNLPGDKETPFGANVLDNSTFLFPKNRSNVQMCELPKDHPTFEKIEDDNFVCSMRTTDILLAVGLRNSLLYLRPVVNLQLFWPLQFLKFFDCDDLFNLGYRPPTTKVDLRFHCTNVLLGYDHSSIQQNSPFQLRFEIGSSYVSTYLKKNLDRLTLDCIFEDLILWMRKKQMESVSFEPINTRFFNSDNIFIKMLAADSIHFVLGYLLQNTSNQENNNPVIDFACIDQNLTLWLCSDTLIEFITIIIELFNSETLKTLFASLNSTVNDTNLTNLNSDNIDTEQSDTGFPSRIDSINDDQQLIREMEAAISDMPPIYRANDITTERCAMTDSVFDQKMFDALSDESEDEEKIAEDEDSDEFTFIELPSEISKASTSVSKNGVDRPSVTQLKEGRFHTNFDAIGGFEFIAKTIRLEPVNSDQNNKLPSSAIKMSYKISFSSLKILIFGGSDFCDSARHLPQCGYSQWDSNRRGCSENDYGSKGGRYRDHTVFIEFKFSKLSAVCKFFNEEVFPYHFSFLLELGDLNILDHLEISHINEMIHRLQIEGQPRSQGHFLKFFLREDQLREAIVRISLAPIRLNLDQDTFDFLVDFKNQLVQFSKNIFENLPSTSSNANSAVEDEDVPIMEIPPQRNNDESEEMRNSFCPEFSEEGCSSVSFNKLRQQDEADLADLFSEDDVDFSDFHEKDRNCKVSSRQSSNKANERFQSRRLSQISTATIHLATSKKALAAKDIFIKDFSFSPACLIRMDYEAKRIRTDQQQSAFLSLLLGMTNMKKAELTLKEIRVEKGFLGARKCIQFVVDEWKNDIIDKQLRNLVGGVAMINAVVLLAQGLSDLVTYPLEGLLIHIFFYFNNIILEYQRVDGQLSRGIQKGTTSFGLNVASAALDATQRVTSFVHNVAEFTYDILNPNFTYQHYSADHRTKTPGDLREGISLACNTVKEGLSDTAQTLQTAAEQDRARGGWGVGILRHIAPTAVRPIVIATKATVHMLGGLKNQLKPEEHREEMRKWRRNSIRISNGEQLQRQMSAPSSISSNFSSSSLTHISYNNIPQTSSSSQMSWQKKK</sequence>
<dbReference type="GO" id="GO:0005789">
    <property type="term" value="C:endoplasmic reticulum membrane"/>
    <property type="evidence" value="ECO:0007669"/>
    <property type="project" value="UniProtKB-SubCell"/>
</dbReference>
<dbReference type="InterPro" id="IPR026849">
    <property type="entry name" value="ATG2"/>
</dbReference>
<dbReference type="GO" id="GO:0043495">
    <property type="term" value="F:protein-membrane adaptor activity"/>
    <property type="evidence" value="ECO:0007669"/>
    <property type="project" value="TreeGrafter"/>
</dbReference>
<organism evidence="12 13">
    <name type="scientific">Meloidogyne enterolobii</name>
    <name type="common">Root-knot nematode worm</name>
    <name type="synonym">Meloidogyne mayaguensis</name>
    <dbReference type="NCBI Taxonomy" id="390850"/>
    <lineage>
        <taxon>Eukaryota</taxon>
        <taxon>Metazoa</taxon>
        <taxon>Ecdysozoa</taxon>
        <taxon>Nematoda</taxon>
        <taxon>Chromadorea</taxon>
        <taxon>Rhabditida</taxon>
        <taxon>Tylenchina</taxon>
        <taxon>Tylenchomorpha</taxon>
        <taxon>Tylenchoidea</taxon>
        <taxon>Meloidogynidae</taxon>
        <taxon>Meloidogyninae</taxon>
        <taxon>Meloidogyne</taxon>
    </lineage>
</organism>
<evidence type="ECO:0000256" key="3">
    <source>
        <dbReference type="ARBA" id="ARBA00009714"/>
    </source>
</evidence>
<dbReference type="Proteomes" id="UP000580250">
    <property type="component" value="Unassembled WGS sequence"/>
</dbReference>
<dbReference type="Pfam" id="PF13329">
    <property type="entry name" value="ATG2_CAD"/>
    <property type="match status" value="1"/>
</dbReference>
<dbReference type="EMBL" id="CAJEWN010001284">
    <property type="protein sequence ID" value="CAD2196171.1"/>
    <property type="molecule type" value="Genomic_DNA"/>
</dbReference>
<dbReference type="PANTHER" id="PTHR13190:SF1">
    <property type="entry name" value="AUTOPHAGY-RELATED 2, ISOFORM A"/>
    <property type="match status" value="1"/>
</dbReference>
<comment type="similarity">
    <text evidence="3">Belongs to the ATG2 family.</text>
</comment>
<evidence type="ECO:0000256" key="7">
    <source>
        <dbReference type="ARBA" id="ARBA00023006"/>
    </source>
</evidence>
<evidence type="ECO:0000256" key="5">
    <source>
        <dbReference type="ARBA" id="ARBA00022448"/>
    </source>
</evidence>
<keyword evidence="6" id="KW-0256">Endoplasmic reticulum</keyword>
<keyword evidence="9" id="KW-0472">Membrane</keyword>
<evidence type="ECO:0000256" key="8">
    <source>
        <dbReference type="ARBA" id="ARBA00023055"/>
    </source>
</evidence>
<dbReference type="GO" id="GO:0000045">
    <property type="term" value="P:autophagosome assembly"/>
    <property type="evidence" value="ECO:0007669"/>
    <property type="project" value="TreeGrafter"/>
</dbReference>
<dbReference type="GO" id="GO:0000422">
    <property type="term" value="P:autophagy of mitochondrion"/>
    <property type="evidence" value="ECO:0007669"/>
    <property type="project" value="TreeGrafter"/>
</dbReference>
<comment type="catalytic activity">
    <reaction evidence="10">
        <text>a 1,2-diacyl-sn-glycero-3-phospho-L-serine(in) = a 1,2-diacyl-sn-glycero-3-phospho-L-serine(out)</text>
        <dbReference type="Rhea" id="RHEA:38663"/>
        <dbReference type="ChEBI" id="CHEBI:57262"/>
    </reaction>
</comment>
<keyword evidence="5" id="KW-0813">Transport</keyword>
<evidence type="ECO:0000256" key="1">
    <source>
        <dbReference type="ARBA" id="ARBA00004406"/>
    </source>
</evidence>
<comment type="caution">
    <text evidence="12">The sequence shown here is derived from an EMBL/GenBank/DDBJ whole genome shotgun (WGS) entry which is preliminary data.</text>
</comment>
<dbReference type="GO" id="GO:0032266">
    <property type="term" value="F:phosphatidylinositol-3-phosphate binding"/>
    <property type="evidence" value="ECO:0007669"/>
    <property type="project" value="TreeGrafter"/>
</dbReference>
<evidence type="ECO:0000256" key="9">
    <source>
        <dbReference type="ARBA" id="ARBA00023136"/>
    </source>
</evidence>
<name>A0A6V7XA11_MELEN</name>
<dbReference type="GO" id="GO:0061908">
    <property type="term" value="C:phagophore"/>
    <property type="evidence" value="ECO:0007669"/>
    <property type="project" value="TreeGrafter"/>
</dbReference>
<dbReference type="GO" id="GO:0034045">
    <property type="term" value="C:phagophore assembly site membrane"/>
    <property type="evidence" value="ECO:0007669"/>
    <property type="project" value="UniProtKB-SubCell"/>
</dbReference>
<proteinExistence type="inferred from homology"/>
<keyword evidence="7" id="KW-0072">Autophagy</keyword>
<protein>
    <recommendedName>
        <fullName evidence="4">Autophagy-related protein 2</fullName>
    </recommendedName>
</protein>
<evidence type="ECO:0000256" key="10">
    <source>
        <dbReference type="ARBA" id="ARBA00024479"/>
    </source>
</evidence>
<evidence type="ECO:0000313" key="13">
    <source>
        <dbReference type="Proteomes" id="UP000580250"/>
    </source>
</evidence>
<reference evidence="12 13" key="1">
    <citation type="submission" date="2020-08" db="EMBL/GenBank/DDBJ databases">
        <authorList>
            <person name="Koutsovoulos G."/>
            <person name="Danchin GJ E."/>
        </authorList>
    </citation>
    <scope>NUCLEOTIDE SEQUENCE [LARGE SCALE GENOMIC DNA]</scope>
</reference>
<dbReference type="OrthoDB" id="18982at2759"/>